<dbReference type="AlphaFoldDB" id="A0A6J4TBQ6"/>
<proteinExistence type="predicted"/>
<feature type="compositionally biased region" description="Basic residues" evidence="1">
    <location>
        <begin position="139"/>
        <end position="156"/>
    </location>
</feature>
<feature type="compositionally biased region" description="Basic and acidic residues" evidence="1">
    <location>
        <begin position="104"/>
        <end position="120"/>
    </location>
</feature>
<feature type="compositionally biased region" description="Basic and acidic residues" evidence="1">
    <location>
        <begin position="197"/>
        <end position="252"/>
    </location>
</feature>
<feature type="non-terminal residue" evidence="2">
    <location>
        <position position="1"/>
    </location>
</feature>
<evidence type="ECO:0000313" key="2">
    <source>
        <dbReference type="EMBL" id="CAA9518497.1"/>
    </source>
</evidence>
<reference evidence="2" key="1">
    <citation type="submission" date="2020-02" db="EMBL/GenBank/DDBJ databases">
        <authorList>
            <person name="Meier V. D."/>
        </authorList>
    </citation>
    <scope>NUCLEOTIDE SEQUENCE</scope>
    <source>
        <strain evidence="2">AVDCRST_MAG85</strain>
    </source>
</reference>
<feature type="region of interest" description="Disordered" evidence="1">
    <location>
        <begin position="1"/>
        <end position="322"/>
    </location>
</feature>
<name>A0A6J4TBQ6_9ACTN</name>
<gene>
    <name evidence="2" type="ORF">AVDCRST_MAG85-2761</name>
</gene>
<sequence>EAADRALQRGGGRAGRVAGCGPARDRGSRRVRGLPARQRRHARRRRRGGRRGGRRHLRGVRPRRPRPPDLRRDDPDDHRRARPRDLRVGGARGRRLASPLLEGRAQERQPEALRRLDPPQHRHVRHRPGRHRQDVAGRRVGRRRAVAPRGQPHHPHAAGGRGGRAARLPARRPDGEDRPVPAPAVRRAAGHARRREGHQAPRAGDDRGRPAGVHARPDAQRLLRDPRRGAEHLARADEDVPDPARLRLEDGHHRRRDAGRPPARPEVRAAGRLGDPPGRRGHRLRELRPRGRRAASARAADRRRVRVGRSARSHRASPCSRL</sequence>
<accession>A0A6J4TBQ6</accession>
<protein>
    <submittedName>
        <fullName evidence="2">Phosphate starvation-inducible protein PhoH, predicted ATPase</fullName>
    </submittedName>
</protein>
<evidence type="ECO:0000256" key="1">
    <source>
        <dbReference type="SAM" id="MobiDB-lite"/>
    </source>
</evidence>
<feature type="compositionally biased region" description="Basic residues" evidence="1">
    <location>
        <begin position="290"/>
        <end position="315"/>
    </location>
</feature>
<feature type="non-terminal residue" evidence="2">
    <location>
        <position position="322"/>
    </location>
</feature>
<feature type="compositionally biased region" description="Basic and acidic residues" evidence="1">
    <location>
        <begin position="66"/>
        <end position="87"/>
    </location>
</feature>
<dbReference type="EMBL" id="CADCVT010000302">
    <property type="protein sequence ID" value="CAA9518497.1"/>
    <property type="molecule type" value="Genomic_DNA"/>
</dbReference>
<feature type="compositionally biased region" description="Basic residues" evidence="1">
    <location>
        <begin position="121"/>
        <end position="130"/>
    </location>
</feature>
<organism evidence="2">
    <name type="scientific">uncultured Solirubrobacteraceae bacterium</name>
    <dbReference type="NCBI Taxonomy" id="1162706"/>
    <lineage>
        <taxon>Bacteria</taxon>
        <taxon>Bacillati</taxon>
        <taxon>Actinomycetota</taxon>
        <taxon>Thermoleophilia</taxon>
        <taxon>Solirubrobacterales</taxon>
        <taxon>Solirubrobacteraceae</taxon>
        <taxon>environmental samples</taxon>
    </lineage>
</organism>
<feature type="compositionally biased region" description="Basic residues" evidence="1">
    <location>
        <begin position="29"/>
        <end position="65"/>
    </location>
</feature>